<name>A0ABT5AG27_9CYAN</name>
<gene>
    <name evidence="2" type="ORF">PN451_08225</name>
</gene>
<organism evidence="2 3">
    <name type="scientific">Dolichospermum planctonicum CS-1226</name>
    <dbReference type="NCBI Taxonomy" id="3021751"/>
    <lineage>
        <taxon>Bacteria</taxon>
        <taxon>Bacillati</taxon>
        <taxon>Cyanobacteriota</taxon>
        <taxon>Cyanophyceae</taxon>
        <taxon>Nostocales</taxon>
        <taxon>Aphanizomenonaceae</taxon>
        <taxon>Dolichospermum</taxon>
        <taxon>Dolichospermum planctonicum</taxon>
    </lineage>
</organism>
<dbReference type="SMART" id="SM00873">
    <property type="entry name" value="B3_4"/>
    <property type="match status" value="1"/>
</dbReference>
<dbReference type="RefSeq" id="WP_271795710.1">
    <property type="nucleotide sequence ID" value="NZ_JAQMUC010000043.1"/>
</dbReference>
<dbReference type="PANTHER" id="PTHR39209">
    <property type="match status" value="1"/>
</dbReference>
<dbReference type="GO" id="GO:0016874">
    <property type="term" value="F:ligase activity"/>
    <property type="evidence" value="ECO:0007669"/>
    <property type="project" value="UniProtKB-KW"/>
</dbReference>
<evidence type="ECO:0000313" key="2">
    <source>
        <dbReference type="EMBL" id="MDB9535824.1"/>
    </source>
</evidence>
<dbReference type="SUPFAM" id="SSF56037">
    <property type="entry name" value="PheT/TilS domain"/>
    <property type="match status" value="1"/>
</dbReference>
<accession>A0ABT5AG27</accession>
<dbReference type="PANTHER" id="PTHR39209:SF2">
    <property type="entry name" value="CYTOPLASMIC PROTEIN"/>
    <property type="match status" value="1"/>
</dbReference>
<proteinExistence type="predicted"/>
<dbReference type="Pfam" id="PF03483">
    <property type="entry name" value="B3_4"/>
    <property type="match status" value="1"/>
</dbReference>
<dbReference type="Proteomes" id="UP001211249">
    <property type="component" value="Unassembled WGS sequence"/>
</dbReference>
<protein>
    <submittedName>
        <fullName evidence="2">Phenylalanine--tRNA ligase beta subunit-related protein</fullName>
    </submittedName>
</protein>
<dbReference type="EMBL" id="JAQMUC010000043">
    <property type="protein sequence ID" value="MDB9535824.1"/>
    <property type="molecule type" value="Genomic_DNA"/>
</dbReference>
<keyword evidence="3" id="KW-1185">Reference proteome</keyword>
<keyword evidence="2" id="KW-0436">Ligase</keyword>
<dbReference type="InterPro" id="IPR005146">
    <property type="entry name" value="B3/B4_tRNA-bd"/>
</dbReference>
<reference evidence="2 3" key="1">
    <citation type="submission" date="2023-01" db="EMBL/GenBank/DDBJ databases">
        <title>Genomes from the Australian National Cyanobacteria Reference Collection.</title>
        <authorList>
            <person name="Willis A."/>
            <person name="Lee E.M.F."/>
        </authorList>
    </citation>
    <scope>NUCLEOTIDE SEQUENCE [LARGE SCALE GENOMIC DNA]</scope>
    <source>
        <strain evidence="2 3">CS-1226</strain>
    </source>
</reference>
<evidence type="ECO:0000313" key="3">
    <source>
        <dbReference type="Proteomes" id="UP001211249"/>
    </source>
</evidence>
<dbReference type="InterPro" id="IPR020825">
    <property type="entry name" value="Phe-tRNA_synthase-like_B3/B4"/>
</dbReference>
<sequence length="218" mass="24266">MILYLEPGLVSKYPGFKIAYCLIRDVSNTQNSPEVAKLIENLPAYVKANEQELLSRADKMKRFYKKIGSKNRYHILSLLKSTLNGRNYQIINPAVDLVYAVELHHGVLMGLHDLDQLQENIYVGVAQGVEKLDHIFQGDITLDPGAIVLKHDNIVIASVSDGPDKNTKVTEKSQNILVIAFGSPEDSEALLMAAMAETSQLFKDYNLGKPENIDIKIA</sequence>
<dbReference type="Gene3D" id="3.50.40.10">
    <property type="entry name" value="Phenylalanyl-trna Synthetase, Chain B, domain 3"/>
    <property type="match status" value="1"/>
</dbReference>
<evidence type="ECO:0000259" key="1">
    <source>
        <dbReference type="SMART" id="SM00873"/>
    </source>
</evidence>
<feature type="domain" description="B3/B4 tRNA-binding" evidence="1">
    <location>
        <begin position="59"/>
        <end position="207"/>
    </location>
</feature>
<comment type="caution">
    <text evidence="2">The sequence shown here is derived from an EMBL/GenBank/DDBJ whole genome shotgun (WGS) entry which is preliminary data.</text>
</comment>